<dbReference type="GO" id="GO:0030288">
    <property type="term" value="C:outer membrane-bounded periplasmic space"/>
    <property type="evidence" value="ECO:0007669"/>
    <property type="project" value="TreeGrafter"/>
</dbReference>
<feature type="compositionally biased region" description="Pro residues" evidence="6">
    <location>
        <begin position="39"/>
        <end position="52"/>
    </location>
</feature>
<organism evidence="7">
    <name type="scientific">Desulfobacca acetoxidans</name>
    <dbReference type="NCBI Taxonomy" id="60893"/>
    <lineage>
        <taxon>Bacteria</taxon>
        <taxon>Pseudomonadati</taxon>
        <taxon>Thermodesulfobacteriota</taxon>
        <taxon>Desulfobaccia</taxon>
        <taxon>Desulfobaccales</taxon>
        <taxon>Desulfobaccaceae</taxon>
        <taxon>Desulfobacca</taxon>
    </lineage>
</organism>
<evidence type="ECO:0000256" key="4">
    <source>
        <dbReference type="ARBA" id="ARBA00022989"/>
    </source>
</evidence>
<dbReference type="GO" id="GO:0017089">
    <property type="term" value="F:glycolipid transfer activity"/>
    <property type="evidence" value="ECO:0007669"/>
    <property type="project" value="TreeGrafter"/>
</dbReference>
<gene>
    <name evidence="7" type="primary">lptC</name>
    <name evidence="7" type="ORF">ENT08_04345</name>
</gene>
<evidence type="ECO:0000256" key="2">
    <source>
        <dbReference type="ARBA" id="ARBA00022519"/>
    </source>
</evidence>
<dbReference type="InterPro" id="IPR010664">
    <property type="entry name" value="LipoPS_assembly_LptC-rel"/>
</dbReference>
<reference evidence="7" key="1">
    <citation type="journal article" date="2020" name="mSystems">
        <title>Genome- and Community-Level Interaction Insights into Carbon Utilization and Element Cycling Functions of Hydrothermarchaeota in Hydrothermal Sediment.</title>
        <authorList>
            <person name="Zhou Z."/>
            <person name="Liu Y."/>
            <person name="Xu W."/>
            <person name="Pan J."/>
            <person name="Luo Z.H."/>
            <person name="Li M."/>
        </authorList>
    </citation>
    <scope>NUCLEOTIDE SEQUENCE [LARGE SCALE GENOMIC DNA]</scope>
    <source>
        <strain evidence="7">SpSt-548</strain>
    </source>
</reference>
<accession>A0A7V4G807</accession>
<keyword evidence="5" id="KW-0472">Membrane</keyword>
<evidence type="ECO:0000256" key="3">
    <source>
        <dbReference type="ARBA" id="ARBA00022692"/>
    </source>
</evidence>
<dbReference type="PANTHER" id="PTHR37481:SF1">
    <property type="entry name" value="LIPOPOLYSACCHARIDE EXPORT SYSTEM PROTEIN LPTC"/>
    <property type="match status" value="1"/>
</dbReference>
<dbReference type="AlphaFoldDB" id="A0A7V4G807"/>
<dbReference type="EMBL" id="DSXI01000249">
    <property type="protein sequence ID" value="HGS04956.1"/>
    <property type="molecule type" value="Genomic_DNA"/>
</dbReference>
<comment type="caution">
    <text evidence="7">The sequence shown here is derived from an EMBL/GenBank/DDBJ whole genome shotgun (WGS) entry which is preliminary data.</text>
</comment>
<keyword evidence="1" id="KW-1003">Cell membrane</keyword>
<evidence type="ECO:0000256" key="1">
    <source>
        <dbReference type="ARBA" id="ARBA00022475"/>
    </source>
</evidence>
<keyword evidence="2" id="KW-0997">Cell inner membrane</keyword>
<proteinExistence type="predicted"/>
<keyword evidence="3" id="KW-0812">Transmembrane</keyword>
<protein>
    <submittedName>
        <fullName evidence="7">LPS export ABC transporter periplasmic protein LptC</fullName>
    </submittedName>
</protein>
<dbReference type="GO" id="GO:0005886">
    <property type="term" value="C:plasma membrane"/>
    <property type="evidence" value="ECO:0007669"/>
    <property type="project" value="InterPro"/>
</dbReference>
<dbReference type="SUPFAM" id="SSF101447">
    <property type="entry name" value="Formin homology 2 domain (FH2 domain)"/>
    <property type="match status" value="1"/>
</dbReference>
<evidence type="ECO:0000256" key="6">
    <source>
        <dbReference type="SAM" id="MobiDB-lite"/>
    </source>
</evidence>
<dbReference type="PANTHER" id="PTHR37481">
    <property type="entry name" value="LIPOPOLYSACCHARIDE EXPORT SYSTEM PROTEIN LPTC"/>
    <property type="match status" value="1"/>
</dbReference>
<dbReference type="NCBIfam" id="TIGR04409">
    <property type="entry name" value="LptC_YrbK"/>
    <property type="match status" value="1"/>
</dbReference>
<dbReference type="Gene3D" id="2.60.450.10">
    <property type="entry name" value="Lipopolysaccharide (LPS) transport protein A like domain"/>
    <property type="match status" value="1"/>
</dbReference>
<dbReference type="GO" id="GO:0015221">
    <property type="term" value="F:lipopolysaccharide transmembrane transporter activity"/>
    <property type="evidence" value="ECO:0007669"/>
    <property type="project" value="InterPro"/>
</dbReference>
<feature type="region of interest" description="Disordered" evidence="6">
    <location>
        <begin position="38"/>
        <end position="58"/>
    </location>
</feature>
<name>A0A7V4G807_9BACT</name>
<evidence type="ECO:0000313" key="7">
    <source>
        <dbReference type="EMBL" id="HGS04956.1"/>
    </source>
</evidence>
<evidence type="ECO:0000256" key="5">
    <source>
        <dbReference type="ARBA" id="ARBA00023136"/>
    </source>
</evidence>
<dbReference type="Pfam" id="PF06835">
    <property type="entry name" value="LptC"/>
    <property type="match status" value="1"/>
</dbReference>
<sequence>MLLPTANGSRPKSRARLGWSLGVLLVLGLVAWGAWTAMSPPPPPPPPAPPPEGKAKMESLSLTEIQDGDKKWILNAEKADYLKSRDEIHLEGVYVEFYNKEQEVVYLRAQSGVVNTKTRGLILTGRVEVEKGDTTIKTELARYLPDQRALVAPEDVTLVGPRVKITGRDLYVDLAKKRFILKQHYLTELLVEKGAL</sequence>
<keyword evidence="4" id="KW-1133">Transmembrane helix</keyword>
<dbReference type="InterPro" id="IPR052363">
    <property type="entry name" value="LPS_export_LptC"/>
</dbReference>
<dbReference type="InterPro" id="IPR026265">
    <property type="entry name" value="LptC"/>
</dbReference>